<sequence length="173" mass="18951">METTIKLHLAIANLWPLLLILPLLIALLFNKKIKASKVSQISVFAAICVVGYFAYGTFSNTVKYESDKLTVSAGGFSKTFSTKPQCVKQAVIKEDHGYSLSYKVAGTAFANYRAGHFTTNKGKAVFVLATGNTKTASLYQFPEGLLLIEDSEQVKSLMDKLCSVNYPLLQPMP</sequence>
<keyword evidence="1" id="KW-0812">Transmembrane</keyword>
<dbReference type="RefSeq" id="WP_130604197.1">
    <property type="nucleotide sequence ID" value="NZ_CP034759.1"/>
</dbReference>
<proteinExistence type="predicted"/>
<keyword evidence="3" id="KW-1185">Reference proteome</keyword>
<evidence type="ECO:0000313" key="2">
    <source>
        <dbReference type="EMBL" id="QBG37536.1"/>
    </source>
</evidence>
<dbReference type="Proteomes" id="UP000290244">
    <property type="component" value="Chromosome"/>
</dbReference>
<dbReference type="EMBL" id="CP034759">
    <property type="protein sequence ID" value="QBG37536.1"/>
    <property type="molecule type" value="Genomic_DNA"/>
</dbReference>
<organism evidence="2 3">
    <name type="scientific">Litorilituus sediminis</name>
    <dbReference type="NCBI Taxonomy" id="718192"/>
    <lineage>
        <taxon>Bacteria</taxon>
        <taxon>Pseudomonadati</taxon>
        <taxon>Pseudomonadota</taxon>
        <taxon>Gammaproteobacteria</taxon>
        <taxon>Alteromonadales</taxon>
        <taxon>Colwelliaceae</taxon>
        <taxon>Litorilituus</taxon>
    </lineage>
</organism>
<evidence type="ECO:0000256" key="1">
    <source>
        <dbReference type="SAM" id="Phobius"/>
    </source>
</evidence>
<name>A0A4P6P711_9GAMM</name>
<gene>
    <name evidence="2" type="ORF">EMK97_18240</name>
</gene>
<reference evidence="2 3" key="1">
    <citation type="submission" date="2018-12" db="EMBL/GenBank/DDBJ databases">
        <title>Complete genome of Litorilituus sediminis.</title>
        <authorList>
            <person name="Liu A."/>
            <person name="Rong J."/>
        </authorList>
    </citation>
    <scope>NUCLEOTIDE SEQUENCE [LARGE SCALE GENOMIC DNA]</scope>
    <source>
        <strain evidence="2 3">JCM 17549</strain>
    </source>
</reference>
<feature type="transmembrane region" description="Helical" evidence="1">
    <location>
        <begin position="41"/>
        <end position="58"/>
    </location>
</feature>
<dbReference type="OrthoDB" id="5767765at2"/>
<evidence type="ECO:0000313" key="3">
    <source>
        <dbReference type="Proteomes" id="UP000290244"/>
    </source>
</evidence>
<dbReference type="KEGG" id="lsd:EMK97_18240"/>
<accession>A0A4P6P711</accession>
<keyword evidence="1" id="KW-1133">Transmembrane helix</keyword>
<keyword evidence="1" id="KW-0472">Membrane</keyword>
<dbReference type="AlphaFoldDB" id="A0A4P6P711"/>
<feature type="transmembrane region" description="Helical" evidence="1">
    <location>
        <begin position="12"/>
        <end position="29"/>
    </location>
</feature>
<protein>
    <recommendedName>
        <fullName evidence="4">Bacterial Pleckstrin homology domain-containing protein</fullName>
    </recommendedName>
</protein>
<evidence type="ECO:0008006" key="4">
    <source>
        <dbReference type="Google" id="ProtNLM"/>
    </source>
</evidence>